<keyword evidence="8" id="KW-1185">Reference proteome</keyword>
<evidence type="ECO:0000256" key="5">
    <source>
        <dbReference type="ARBA" id="ARBA00022840"/>
    </source>
</evidence>
<dbReference type="GeneID" id="72465807"/>
<evidence type="ECO:0000259" key="6">
    <source>
        <dbReference type="Pfam" id="PF08543"/>
    </source>
</evidence>
<evidence type="ECO:0000256" key="3">
    <source>
        <dbReference type="ARBA" id="ARBA00022741"/>
    </source>
</evidence>
<dbReference type="PANTHER" id="PTHR10534">
    <property type="entry name" value="PYRIDOXAL KINASE"/>
    <property type="match status" value="1"/>
</dbReference>
<dbReference type="GO" id="GO:0008478">
    <property type="term" value="F:pyridoxal kinase activity"/>
    <property type="evidence" value="ECO:0007669"/>
    <property type="project" value="UniProtKB-EC"/>
</dbReference>
<evidence type="ECO:0000256" key="2">
    <source>
        <dbReference type="ARBA" id="ARBA00022679"/>
    </source>
</evidence>
<dbReference type="RefSeq" id="WP_223926601.1">
    <property type="nucleotide sequence ID" value="NZ_BPTU01000002.1"/>
</dbReference>
<gene>
    <name evidence="7" type="ORF">PRLR5076_29960</name>
</gene>
<dbReference type="Gene3D" id="3.40.1190.20">
    <property type="match status" value="1"/>
</dbReference>
<evidence type="ECO:0000256" key="1">
    <source>
        <dbReference type="ARBA" id="ARBA00012104"/>
    </source>
</evidence>
<name>A0A9R1CCN5_9BACT</name>
<dbReference type="InterPro" id="IPR029056">
    <property type="entry name" value="Ribokinase-like"/>
</dbReference>
<keyword evidence="2" id="KW-0808">Transferase</keyword>
<comment type="caution">
    <text evidence="7">The sequence shown here is derived from an EMBL/GenBank/DDBJ whole genome shotgun (WGS) entry which is preliminary data.</text>
</comment>
<evidence type="ECO:0000256" key="4">
    <source>
        <dbReference type="ARBA" id="ARBA00022777"/>
    </source>
</evidence>
<dbReference type="SUPFAM" id="SSF53613">
    <property type="entry name" value="Ribokinase-like"/>
    <property type="match status" value="1"/>
</dbReference>
<protein>
    <recommendedName>
        <fullName evidence="1">pyridoxal kinase</fullName>
        <ecNumber evidence="1">2.7.1.35</ecNumber>
    </recommendedName>
</protein>
<keyword evidence="5" id="KW-0067">ATP-binding</keyword>
<dbReference type="EC" id="2.7.1.35" evidence="1"/>
<sequence length="273" mass="29984">MTAKQILIINDLCSYGKVSTTAMLPILSYLGVPTGILPTSLVSNTFDYGKYSMLETTKFIEGALDSWREFSFGFDAIATGFIPSRHQADIIARYCREEAGRGTTIFVDPIMGDEGQLYKGMAADELVVSMREMISVADLCYPNYTEACYLTGMEYNEDGVSREKAKELIDGLRSIGTKSALITSIDVDGQPSVAGYNASTGEYFFLPFTEIPVHFPGTGDIFSAILIGHLMNGMSLTDSTRKAMDGVYTLIDLNKNNPDKNRGIPLERYLSVL</sequence>
<evidence type="ECO:0000313" key="8">
    <source>
        <dbReference type="Proteomes" id="UP000825483"/>
    </source>
</evidence>
<dbReference type="EMBL" id="BPUB01000002">
    <property type="protein sequence ID" value="GJG60145.1"/>
    <property type="molecule type" value="Genomic_DNA"/>
</dbReference>
<accession>A0A9R1CCN5</accession>
<dbReference type="GO" id="GO:0005829">
    <property type="term" value="C:cytosol"/>
    <property type="evidence" value="ECO:0007669"/>
    <property type="project" value="TreeGrafter"/>
</dbReference>
<keyword evidence="3" id="KW-0547">Nucleotide-binding</keyword>
<dbReference type="AlphaFoldDB" id="A0A9R1CCN5"/>
<dbReference type="Pfam" id="PF08543">
    <property type="entry name" value="Phos_pyr_kin"/>
    <property type="match status" value="1"/>
</dbReference>
<evidence type="ECO:0000313" key="7">
    <source>
        <dbReference type="EMBL" id="GJG60145.1"/>
    </source>
</evidence>
<feature type="domain" description="Pyridoxamine kinase/Phosphomethylpyrimidine kinase" evidence="6">
    <location>
        <begin position="58"/>
        <end position="256"/>
    </location>
</feature>
<proteinExistence type="predicted"/>
<dbReference type="InterPro" id="IPR013749">
    <property type="entry name" value="PM/HMP-P_kinase-1"/>
</dbReference>
<dbReference type="PANTHER" id="PTHR10534:SF2">
    <property type="entry name" value="PYRIDOXAL KINASE"/>
    <property type="match status" value="1"/>
</dbReference>
<dbReference type="GO" id="GO:0005524">
    <property type="term" value="F:ATP binding"/>
    <property type="evidence" value="ECO:0007669"/>
    <property type="project" value="UniProtKB-KW"/>
</dbReference>
<reference evidence="7" key="1">
    <citation type="journal article" date="2022" name="Int. J. Syst. Evol. Microbiol.">
        <title>Prevotella lacticifex sp. nov., isolated from the rumen of cows.</title>
        <authorList>
            <person name="Shinkai T."/>
            <person name="Ikeyama N."/>
            <person name="Kumagai M."/>
            <person name="Ohmori H."/>
            <person name="Sakamoto M."/>
            <person name="Ohkuma M."/>
            <person name="Mitsumori M."/>
        </authorList>
    </citation>
    <scope>NUCLEOTIDE SEQUENCE</scope>
    <source>
        <strain evidence="7">R5076</strain>
    </source>
</reference>
<organism evidence="7 8">
    <name type="scientific">Prevotella lacticifex</name>
    <dbReference type="NCBI Taxonomy" id="2854755"/>
    <lineage>
        <taxon>Bacteria</taxon>
        <taxon>Pseudomonadati</taxon>
        <taxon>Bacteroidota</taxon>
        <taxon>Bacteroidia</taxon>
        <taxon>Bacteroidales</taxon>
        <taxon>Prevotellaceae</taxon>
        <taxon>Prevotella</taxon>
    </lineage>
</organism>
<dbReference type="Proteomes" id="UP000825483">
    <property type="component" value="Unassembled WGS sequence"/>
</dbReference>
<dbReference type="GO" id="GO:0009443">
    <property type="term" value="P:pyridoxal 5'-phosphate salvage"/>
    <property type="evidence" value="ECO:0007669"/>
    <property type="project" value="InterPro"/>
</dbReference>
<dbReference type="InterPro" id="IPR004625">
    <property type="entry name" value="PyrdxlKinase"/>
</dbReference>
<keyword evidence="4 7" id="KW-0418">Kinase</keyword>